<sequence>MSSDDVLVEERCAMWIRHSTALSQLNAHHLLFMFTQAPRGVDAMIIDCIVDHQRRVHRIISTSTIVVRQRRTMLLKDNINIAAISIDPFICHTLLY</sequence>
<dbReference type="WBParaSite" id="ALUE_0001128901-mRNA-1">
    <property type="protein sequence ID" value="ALUE_0001128901-mRNA-1"/>
    <property type="gene ID" value="ALUE_0001128901"/>
</dbReference>
<proteinExistence type="predicted"/>
<dbReference type="Proteomes" id="UP000036681">
    <property type="component" value="Unplaced"/>
</dbReference>
<evidence type="ECO:0000313" key="1">
    <source>
        <dbReference type="Proteomes" id="UP000036681"/>
    </source>
</evidence>
<protein>
    <submittedName>
        <fullName evidence="2">Uncharacterized protein</fullName>
    </submittedName>
</protein>
<reference evidence="2" key="1">
    <citation type="submission" date="2017-02" db="UniProtKB">
        <authorList>
            <consortium name="WormBaseParasite"/>
        </authorList>
    </citation>
    <scope>IDENTIFICATION</scope>
</reference>
<organism evidence="1 2">
    <name type="scientific">Ascaris lumbricoides</name>
    <name type="common">Giant roundworm</name>
    <dbReference type="NCBI Taxonomy" id="6252"/>
    <lineage>
        <taxon>Eukaryota</taxon>
        <taxon>Metazoa</taxon>
        <taxon>Ecdysozoa</taxon>
        <taxon>Nematoda</taxon>
        <taxon>Chromadorea</taxon>
        <taxon>Rhabditida</taxon>
        <taxon>Spirurina</taxon>
        <taxon>Ascaridomorpha</taxon>
        <taxon>Ascaridoidea</taxon>
        <taxon>Ascarididae</taxon>
        <taxon>Ascaris</taxon>
    </lineage>
</organism>
<evidence type="ECO:0000313" key="2">
    <source>
        <dbReference type="WBParaSite" id="ALUE_0001128901-mRNA-1"/>
    </source>
</evidence>
<accession>A0A0M3I3P1</accession>
<keyword evidence="1" id="KW-1185">Reference proteome</keyword>
<dbReference type="AlphaFoldDB" id="A0A0M3I3P1"/>
<name>A0A0M3I3P1_ASCLU</name>